<name>H8KR18_SOLCM</name>
<reference evidence="5" key="1">
    <citation type="submission" date="2012-02" db="EMBL/GenBank/DDBJ databases">
        <title>The complete genome of Solitalea canadensis DSM 3403.</title>
        <authorList>
            <consortium name="US DOE Joint Genome Institute (JGI-PGF)"/>
            <person name="Lucas S."/>
            <person name="Copeland A."/>
            <person name="Lapidus A."/>
            <person name="Glavina del Rio T."/>
            <person name="Dalin E."/>
            <person name="Tice H."/>
            <person name="Bruce D."/>
            <person name="Goodwin L."/>
            <person name="Pitluck S."/>
            <person name="Peters L."/>
            <person name="Ovchinnikova G."/>
            <person name="Lu M."/>
            <person name="Kyrpides N."/>
            <person name="Mavromatis K."/>
            <person name="Ivanova N."/>
            <person name="Brettin T."/>
            <person name="Detter J.C."/>
            <person name="Han C."/>
            <person name="Larimer F."/>
            <person name="Land M."/>
            <person name="Hauser L."/>
            <person name="Markowitz V."/>
            <person name="Cheng J.-F."/>
            <person name="Hugenholtz P."/>
            <person name="Woyke T."/>
            <person name="Wu D."/>
            <person name="Spring S."/>
            <person name="Schroeder M."/>
            <person name="Kopitz M."/>
            <person name="Brambilla E."/>
            <person name="Klenk H.-P."/>
            <person name="Eisen J.A."/>
        </authorList>
    </citation>
    <scope>NUCLEOTIDE SEQUENCE</scope>
    <source>
        <strain evidence="5">DSM 3403</strain>
    </source>
</reference>
<dbReference type="EMBL" id="CP003349">
    <property type="protein sequence ID" value="AFD07164.1"/>
    <property type="molecule type" value="Genomic_DNA"/>
</dbReference>
<evidence type="ECO:0000313" key="5">
    <source>
        <dbReference type="EMBL" id="AFD07164.1"/>
    </source>
</evidence>
<dbReference type="Pfam" id="PF13426">
    <property type="entry name" value="PAS_9"/>
    <property type="match status" value="1"/>
</dbReference>
<dbReference type="OrthoDB" id="6231665at2"/>
<dbReference type="PANTHER" id="PTHR47429:SF2">
    <property type="entry name" value="PROTEIN TWIN LOV 1"/>
    <property type="match status" value="1"/>
</dbReference>
<keyword evidence="3" id="KW-0157">Chromophore</keyword>
<evidence type="ECO:0000259" key="4">
    <source>
        <dbReference type="PROSITE" id="PS50112"/>
    </source>
</evidence>
<evidence type="ECO:0000256" key="1">
    <source>
        <dbReference type="ARBA" id="ARBA00022630"/>
    </source>
</evidence>
<keyword evidence="6" id="KW-1185">Reference proteome</keyword>
<dbReference type="InterPro" id="IPR035965">
    <property type="entry name" value="PAS-like_dom_sf"/>
</dbReference>
<dbReference type="PROSITE" id="PS50112">
    <property type="entry name" value="PAS"/>
    <property type="match status" value="1"/>
</dbReference>
<dbReference type="InterPro" id="IPR000014">
    <property type="entry name" value="PAS"/>
</dbReference>
<dbReference type="HOGENOM" id="CLU_080231_1_0_10"/>
<evidence type="ECO:0000256" key="2">
    <source>
        <dbReference type="ARBA" id="ARBA00022643"/>
    </source>
</evidence>
<evidence type="ECO:0000313" key="6">
    <source>
        <dbReference type="Proteomes" id="UP000007590"/>
    </source>
</evidence>
<proteinExistence type="predicted"/>
<evidence type="ECO:0000256" key="3">
    <source>
        <dbReference type="ARBA" id="ARBA00022991"/>
    </source>
</evidence>
<protein>
    <recommendedName>
        <fullName evidence="4">PAS domain-containing protein</fullName>
    </recommendedName>
</protein>
<dbReference type="STRING" id="929556.Solca_2110"/>
<keyword evidence="2" id="KW-0288">FMN</keyword>
<organism evidence="5 6">
    <name type="scientific">Solitalea canadensis (strain ATCC 29591 / DSM 3403 / JCM 21819 / LMG 8368 / NBRC 15130 / NCIMB 12057 / USAM 9D)</name>
    <name type="common">Flexibacter canadensis</name>
    <dbReference type="NCBI Taxonomy" id="929556"/>
    <lineage>
        <taxon>Bacteria</taxon>
        <taxon>Pseudomonadati</taxon>
        <taxon>Bacteroidota</taxon>
        <taxon>Sphingobacteriia</taxon>
        <taxon>Sphingobacteriales</taxon>
        <taxon>Sphingobacteriaceae</taxon>
        <taxon>Solitalea</taxon>
    </lineage>
</organism>
<keyword evidence="1" id="KW-0285">Flavoprotein</keyword>
<accession>H8KR18</accession>
<feature type="domain" description="PAS" evidence="4">
    <location>
        <begin position="74"/>
        <end position="129"/>
    </location>
</feature>
<dbReference type="AlphaFoldDB" id="H8KR18"/>
<dbReference type="eggNOG" id="COG3829">
    <property type="taxonomic scope" value="Bacteria"/>
</dbReference>
<dbReference type="Proteomes" id="UP000007590">
    <property type="component" value="Chromosome"/>
</dbReference>
<dbReference type="Gene3D" id="3.30.450.20">
    <property type="entry name" value="PAS domain"/>
    <property type="match status" value="1"/>
</dbReference>
<dbReference type="PANTHER" id="PTHR47429">
    <property type="entry name" value="PROTEIN TWIN LOV 1"/>
    <property type="match status" value="1"/>
</dbReference>
<sequence>MKCNAKEYCQKLVEETEKINFKAPLNSWDIYIQGFQRNSLLLKDITNLKKYAVENKWNHDFNFNQKIFHQGLTIIVTEPDLRIVFASHNMLEMNGYLPTEVIGNKLSMFQGIDTDQVVKDKVSVVVSNKLPFEVSILNYRKNGTPYTSNIQGFPVFNRKQELVNFITFAKES</sequence>
<dbReference type="RefSeq" id="WP_014680391.1">
    <property type="nucleotide sequence ID" value="NC_017770.1"/>
</dbReference>
<gene>
    <name evidence="5" type="ordered locus">Solca_2110</name>
</gene>
<dbReference type="SUPFAM" id="SSF55785">
    <property type="entry name" value="PYP-like sensor domain (PAS domain)"/>
    <property type="match status" value="1"/>
</dbReference>
<dbReference type="KEGG" id="scn:Solca_2110"/>
<dbReference type="CDD" id="cd00130">
    <property type="entry name" value="PAS"/>
    <property type="match status" value="1"/>
</dbReference>